<feature type="region of interest" description="Disordered" evidence="1">
    <location>
        <begin position="1523"/>
        <end position="1567"/>
    </location>
</feature>
<feature type="compositionally biased region" description="Polar residues" evidence="1">
    <location>
        <begin position="708"/>
        <end position="728"/>
    </location>
</feature>
<keyword evidence="2" id="KW-0812">Transmembrane</keyword>
<evidence type="ECO:0000259" key="3">
    <source>
        <dbReference type="PROSITE" id="PS50848"/>
    </source>
</evidence>
<dbReference type="OrthoDB" id="196858at2759"/>
<feature type="transmembrane region" description="Helical" evidence="2">
    <location>
        <begin position="1643"/>
        <end position="1662"/>
    </location>
</feature>
<dbReference type="EMBL" id="KV429064">
    <property type="protein sequence ID" value="KZT68729.1"/>
    <property type="molecule type" value="Genomic_DNA"/>
</dbReference>
<dbReference type="Gene3D" id="3.30.530.20">
    <property type="match status" value="3"/>
</dbReference>
<feature type="compositionally biased region" description="Low complexity" evidence="1">
    <location>
        <begin position="1550"/>
        <end position="1559"/>
    </location>
</feature>
<accession>A0A165PX41</accession>
<dbReference type="SUPFAM" id="SSF55961">
    <property type="entry name" value="Bet v1-like"/>
    <property type="match status" value="3"/>
</dbReference>
<dbReference type="CDD" id="cd00177">
    <property type="entry name" value="START"/>
    <property type="match status" value="1"/>
</dbReference>
<proteinExistence type="predicted"/>
<gene>
    <name evidence="4" type="ORF">DAEQUDRAFT_692149</name>
</gene>
<dbReference type="Pfam" id="PF01852">
    <property type="entry name" value="START"/>
    <property type="match status" value="1"/>
</dbReference>
<feature type="region of interest" description="Disordered" evidence="1">
    <location>
        <begin position="858"/>
        <end position="884"/>
    </location>
</feature>
<dbReference type="PANTHER" id="PTHR19308">
    <property type="entry name" value="PHOSPHATIDYLCHOLINE TRANSFER PROTEIN"/>
    <property type="match status" value="1"/>
</dbReference>
<dbReference type="PANTHER" id="PTHR19308:SF54">
    <property type="entry name" value="START DOMAIN-CONTAINING PROTEIN"/>
    <property type="match status" value="1"/>
</dbReference>
<evidence type="ECO:0000313" key="4">
    <source>
        <dbReference type="EMBL" id="KZT68729.1"/>
    </source>
</evidence>
<evidence type="ECO:0000256" key="1">
    <source>
        <dbReference type="SAM" id="MobiDB-lite"/>
    </source>
</evidence>
<keyword evidence="2" id="KW-0472">Membrane</keyword>
<feature type="compositionally biased region" description="Low complexity" evidence="1">
    <location>
        <begin position="1274"/>
        <end position="1291"/>
    </location>
</feature>
<keyword evidence="5" id="KW-1185">Reference proteome</keyword>
<dbReference type="PROSITE" id="PS50848">
    <property type="entry name" value="START"/>
    <property type="match status" value="1"/>
</dbReference>
<feature type="domain" description="START" evidence="3">
    <location>
        <begin position="494"/>
        <end position="660"/>
    </location>
</feature>
<dbReference type="InterPro" id="IPR023393">
    <property type="entry name" value="START-like_dom_sf"/>
</dbReference>
<feature type="compositionally biased region" description="Polar residues" evidence="1">
    <location>
        <begin position="873"/>
        <end position="884"/>
    </location>
</feature>
<keyword evidence="2" id="KW-1133">Transmembrane helix</keyword>
<dbReference type="InterPro" id="IPR051213">
    <property type="entry name" value="START_lipid_transfer"/>
</dbReference>
<organism evidence="4 5">
    <name type="scientific">Daedalea quercina L-15889</name>
    <dbReference type="NCBI Taxonomy" id="1314783"/>
    <lineage>
        <taxon>Eukaryota</taxon>
        <taxon>Fungi</taxon>
        <taxon>Dikarya</taxon>
        <taxon>Basidiomycota</taxon>
        <taxon>Agaricomycotina</taxon>
        <taxon>Agaricomycetes</taxon>
        <taxon>Polyporales</taxon>
        <taxon>Fomitopsis</taxon>
    </lineage>
</organism>
<dbReference type="Proteomes" id="UP000076727">
    <property type="component" value="Unassembled WGS sequence"/>
</dbReference>
<dbReference type="STRING" id="1314783.A0A165PX41"/>
<evidence type="ECO:0000256" key="2">
    <source>
        <dbReference type="SAM" id="Phobius"/>
    </source>
</evidence>
<dbReference type="GO" id="GO:0005737">
    <property type="term" value="C:cytoplasm"/>
    <property type="evidence" value="ECO:0007669"/>
    <property type="project" value="UniProtKB-ARBA"/>
</dbReference>
<dbReference type="InterPro" id="IPR002913">
    <property type="entry name" value="START_lipid-bd_dom"/>
</dbReference>
<feature type="region of interest" description="Disordered" evidence="1">
    <location>
        <begin position="33"/>
        <end position="54"/>
    </location>
</feature>
<feature type="compositionally biased region" description="Basic and acidic residues" evidence="1">
    <location>
        <begin position="1293"/>
        <end position="1303"/>
    </location>
</feature>
<feature type="compositionally biased region" description="Polar residues" evidence="1">
    <location>
        <begin position="41"/>
        <end position="54"/>
    </location>
</feature>
<reference evidence="4 5" key="1">
    <citation type="journal article" date="2016" name="Mol. Biol. Evol.">
        <title>Comparative Genomics of Early-Diverging Mushroom-Forming Fungi Provides Insights into the Origins of Lignocellulose Decay Capabilities.</title>
        <authorList>
            <person name="Nagy L.G."/>
            <person name="Riley R."/>
            <person name="Tritt A."/>
            <person name="Adam C."/>
            <person name="Daum C."/>
            <person name="Floudas D."/>
            <person name="Sun H."/>
            <person name="Yadav J.S."/>
            <person name="Pangilinan J."/>
            <person name="Larsson K.H."/>
            <person name="Matsuura K."/>
            <person name="Barry K."/>
            <person name="Labutti K."/>
            <person name="Kuo R."/>
            <person name="Ohm R.A."/>
            <person name="Bhattacharya S.S."/>
            <person name="Shirouzu T."/>
            <person name="Yoshinaga Y."/>
            <person name="Martin F.M."/>
            <person name="Grigoriev I.V."/>
            <person name="Hibbett D.S."/>
        </authorList>
    </citation>
    <scope>NUCLEOTIDE SEQUENCE [LARGE SCALE GENOMIC DNA]</scope>
    <source>
        <strain evidence="4 5">L-15889</strain>
    </source>
</reference>
<dbReference type="GO" id="GO:0008289">
    <property type="term" value="F:lipid binding"/>
    <property type="evidence" value="ECO:0007669"/>
    <property type="project" value="InterPro"/>
</dbReference>
<feature type="region of interest" description="Disordered" evidence="1">
    <location>
        <begin position="1590"/>
        <end position="1610"/>
    </location>
</feature>
<protein>
    <recommendedName>
        <fullName evidence="3">START domain-containing protein</fullName>
    </recommendedName>
</protein>
<evidence type="ECO:0000313" key="5">
    <source>
        <dbReference type="Proteomes" id="UP000076727"/>
    </source>
</evidence>
<feature type="region of interest" description="Disordered" evidence="1">
    <location>
        <begin position="1234"/>
        <end position="1310"/>
    </location>
</feature>
<sequence>MLDGTLLRDSWYASLDDAQSNFRQLLSSHASPEWKRVHVPSDTNSKGKSRATTPELTDVALHRKTSKSSEPVYRAILDVPVGDVPVSLESWNAVLSTSELRKEWDPAVEGAHMIEMLDRATRISKVDFTLGWPANPRDAVVISRSFSDAATLIDISTSLPRSPDEPAYLRPSPPYVRSDVSLFAWCVQVIGEQPATSKRGPKLRITCFWQHNLKTLWTFNTASSFAQQLCTMMVGIYNTVQKRGQRIPQLTGYGNGVSIERLRFDLDREALTVDYSIIPEDEDRTPHTTTQGLDELYAIREHKRLTRSVECALPAPVGWDVQIASKASSEHVAQLPWTAQARRNASPAQVSTTTGREVDRIILGIKHAALPDDHSLLKVRAVIELSGSSSGIRLNGIPQTIEQVEERDPQPHVTSQQMLRDVSSAADFSFNTQSSSVSTVAESASKASATLPERPALTRMQTERTAAGEKSILSRVKRNYIYFSSLLQEPEAKWKRTTEARGVSIAQLDSIDPTLVVYRAEATFVGLGLWDLYAAVATPGARAFWDRLYDDSILLEHVNELTELWHFKSKPAWPVTGRDAVVLKTVYKSPTTIHVFAFSADDPNLFPNIPPADPNVIRMQVDLQGWAIEALSPTTTQLTLLEQSDPKGWSNKASIPQQMIAALAGVGEFAIKCGGPPIVTRLEGAKATQMRYDHDRYNFRVEYEASASRRSTPAQNSEETATPVTPSSPGLPVVECELRCDLDNWASSLDIVVDPPPQTISCLRRHRLSSGGGGLWLTITHDVVYTGGEDRLQVIVRRGPMSVPKEKGLVMVNGAKIDVDVEELPEKEVKNLQKQKRVKPTRVPLDQPPVLGVIRRRRAEWSGDGEPEDNDASKQTSTEAEASSAPTFAMSFNSFLNLAISQATTATQQAAAAIAPAMAAGGDVPSASKPPMQYALEALSYLQSIHTSPQRDGWIPVSEKDVPVYRRIDADISPVIPVHRGEKVIEGVSAEEVASVLTSYDCRKEWDTRFDSVHVFEVFGAELHTEFVVMKGGFPFRDRGFYLASLMARGSASPSLSHRNTPTGDLEHSTETRAAIYCVSASFAPESVASFSPAKYNSYGLPIGRIYVDGWILETLDPYGAENYAIPSTRCTRVVAVDYSGSIPAAMNSMINGILPKSILAVESYVRNLSPPPSTRLPPAGITLASVGPDPLRHKAWKLRRRDMTRLLIASRFKPSDKVYQSTILLKCSDALPRQGSRADEKTPKPRHRTLKAQTISAATGAAVADELERQSRSRTNSVATSSSSKPTSMSPEHGRSRSREAVRSSTMLTSRGEMRHLTDLLVSELIVDSKLYPSGYEVRIASRIDKSKAQISLTSPLGMASALDHELPFACATYTLPPSPLHSAGLNTDRPPRHLLRVTLPTAQYYVSTIHDPLTGETRSAPPKPQWLSDMEEGRLIIDIEIKSTTGGRSNKKGTVTVNGAAVPVLGEKESLTSLGRDEILDSRASKMDLLSGSSVEDDQLPEELQMPIAVATELLDGSVLASEPAPVSEQVATESTNAAPEAHPDAGESVPQVVVSPPETPAADSATGGLLRFLNAYPNPLLRFTTPARRPSEPSTIAPPEVHVPGLSTEGSQARDVSIVAGTKGENLGLLSRQAVVGRTYPLSTVVIVALIAFLVGSFLRSLLSPADFIYVVSDRKDLEDMNAGWRELKRLFEVKYILGGWDFQIAVVRRH</sequence>
<name>A0A165PX41_9APHY</name>
<feature type="region of interest" description="Disordered" evidence="1">
    <location>
        <begin position="706"/>
        <end position="728"/>
    </location>
</feature>